<organism evidence="1 2">
    <name type="scientific">Rhizopogon vinicolor AM-OR11-026</name>
    <dbReference type="NCBI Taxonomy" id="1314800"/>
    <lineage>
        <taxon>Eukaryota</taxon>
        <taxon>Fungi</taxon>
        <taxon>Dikarya</taxon>
        <taxon>Basidiomycota</taxon>
        <taxon>Agaricomycotina</taxon>
        <taxon>Agaricomycetes</taxon>
        <taxon>Agaricomycetidae</taxon>
        <taxon>Boletales</taxon>
        <taxon>Suillineae</taxon>
        <taxon>Rhizopogonaceae</taxon>
        <taxon>Rhizopogon</taxon>
    </lineage>
</organism>
<gene>
    <name evidence="1" type="ORF">K503DRAFT_806795</name>
</gene>
<evidence type="ECO:0000313" key="2">
    <source>
        <dbReference type="Proteomes" id="UP000092154"/>
    </source>
</evidence>
<dbReference type="OrthoDB" id="2755811at2759"/>
<dbReference type="EMBL" id="KV449993">
    <property type="protein sequence ID" value="OAX30744.1"/>
    <property type="molecule type" value="Genomic_DNA"/>
</dbReference>
<evidence type="ECO:0000313" key="1">
    <source>
        <dbReference type="EMBL" id="OAX30744.1"/>
    </source>
</evidence>
<keyword evidence="2" id="KW-1185">Reference proteome</keyword>
<proteinExistence type="predicted"/>
<protein>
    <submittedName>
        <fullName evidence="1">Uncharacterized protein</fullName>
    </submittedName>
</protein>
<accession>A0A1B7MDS6</accession>
<sequence length="205" mass="23117">MAFFALMGDEYKTQEARKEYAEYQLEDSRFVYEDPDSEERPGAFLSEFILRIFATHLTAIHGHEPVDTLDTLIPGHQTALALTTAAAERALMLVRDGLILDCEPSDNAKRTHKIALTLNQTTNKMSNTGTAFSAGNWETDTIAYLNRIEDLPSPRVKEIIVRAQPFMKRSRRTGHTSDTEGAEVVNPRSRIRICSVIFSILLLLF</sequence>
<name>A0A1B7MDS6_9AGAM</name>
<dbReference type="Proteomes" id="UP000092154">
    <property type="component" value="Unassembled WGS sequence"/>
</dbReference>
<dbReference type="InParanoid" id="A0A1B7MDS6"/>
<reference evidence="1 2" key="1">
    <citation type="submission" date="2016-06" db="EMBL/GenBank/DDBJ databases">
        <title>Comparative genomics of the ectomycorrhizal sister species Rhizopogon vinicolor and Rhizopogon vesiculosus (Basidiomycota: Boletales) reveals a divergence of the mating type B locus.</title>
        <authorList>
            <consortium name="DOE Joint Genome Institute"/>
            <person name="Mujic A.B."/>
            <person name="Kuo A."/>
            <person name="Tritt A."/>
            <person name="Lipzen A."/>
            <person name="Chen C."/>
            <person name="Johnson J."/>
            <person name="Sharma A."/>
            <person name="Barry K."/>
            <person name="Grigoriev I.V."/>
            <person name="Spatafora J.W."/>
        </authorList>
    </citation>
    <scope>NUCLEOTIDE SEQUENCE [LARGE SCALE GENOMIC DNA]</scope>
    <source>
        <strain evidence="1 2">AM-OR11-026</strain>
    </source>
</reference>
<dbReference type="AlphaFoldDB" id="A0A1B7MDS6"/>